<dbReference type="Pfam" id="PF02743">
    <property type="entry name" value="dCache_1"/>
    <property type="match status" value="1"/>
</dbReference>
<comment type="subcellular location">
    <subcellularLocation>
        <location evidence="2">Cell membrane</location>
        <topology evidence="2">Multi-pass membrane protein</topology>
    </subcellularLocation>
</comment>
<evidence type="ECO:0000256" key="2">
    <source>
        <dbReference type="ARBA" id="ARBA00004651"/>
    </source>
</evidence>
<name>A0A4R5K7A4_9BACL</name>
<dbReference type="Gene3D" id="3.30.565.10">
    <property type="entry name" value="Histidine kinase-like ATPase, C-terminal domain"/>
    <property type="match status" value="1"/>
</dbReference>
<protein>
    <recommendedName>
        <fullName evidence="3">histidine kinase</fullName>
        <ecNumber evidence="3">2.7.13.3</ecNumber>
    </recommendedName>
</protein>
<evidence type="ECO:0000256" key="9">
    <source>
        <dbReference type="ARBA" id="ARBA00022989"/>
    </source>
</evidence>
<dbReference type="GO" id="GO:0005886">
    <property type="term" value="C:plasma membrane"/>
    <property type="evidence" value="ECO:0007669"/>
    <property type="project" value="UniProtKB-SubCell"/>
</dbReference>
<keyword evidence="8 14" id="KW-0418">Kinase</keyword>
<evidence type="ECO:0000256" key="6">
    <source>
        <dbReference type="ARBA" id="ARBA00022679"/>
    </source>
</evidence>
<dbReference type="Gene3D" id="1.10.8.500">
    <property type="entry name" value="HAMP domain in histidine kinase"/>
    <property type="match status" value="1"/>
</dbReference>
<dbReference type="PANTHER" id="PTHR34220">
    <property type="entry name" value="SENSOR HISTIDINE KINASE YPDA"/>
    <property type="match status" value="1"/>
</dbReference>
<keyword evidence="10" id="KW-0902">Two-component regulatory system</keyword>
<dbReference type="Pfam" id="PF02518">
    <property type="entry name" value="HATPase_c"/>
    <property type="match status" value="1"/>
</dbReference>
<evidence type="ECO:0000259" key="13">
    <source>
        <dbReference type="PROSITE" id="PS50885"/>
    </source>
</evidence>
<evidence type="ECO:0000313" key="14">
    <source>
        <dbReference type="EMBL" id="TDF89810.1"/>
    </source>
</evidence>
<keyword evidence="15" id="KW-1185">Reference proteome</keyword>
<dbReference type="InterPro" id="IPR036890">
    <property type="entry name" value="HATPase_C_sf"/>
</dbReference>
<keyword evidence="5" id="KW-0597">Phosphoprotein</keyword>
<evidence type="ECO:0000256" key="4">
    <source>
        <dbReference type="ARBA" id="ARBA00022475"/>
    </source>
</evidence>
<dbReference type="CDD" id="cd06225">
    <property type="entry name" value="HAMP"/>
    <property type="match status" value="1"/>
</dbReference>
<feature type="transmembrane region" description="Helical" evidence="12">
    <location>
        <begin position="313"/>
        <end position="333"/>
    </location>
</feature>
<evidence type="ECO:0000256" key="10">
    <source>
        <dbReference type="ARBA" id="ARBA00023012"/>
    </source>
</evidence>
<keyword evidence="6" id="KW-0808">Transferase</keyword>
<dbReference type="PRINTS" id="PR00344">
    <property type="entry name" value="BCTRLSENSOR"/>
</dbReference>
<dbReference type="SMART" id="SM00304">
    <property type="entry name" value="HAMP"/>
    <property type="match status" value="1"/>
</dbReference>
<dbReference type="InterPro" id="IPR003660">
    <property type="entry name" value="HAMP_dom"/>
</dbReference>
<gene>
    <name evidence="14" type="ORF">E1757_34470</name>
</gene>
<dbReference type="OrthoDB" id="9776552at2"/>
<evidence type="ECO:0000256" key="8">
    <source>
        <dbReference type="ARBA" id="ARBA00022777"/>
    </source>
</evidence>
<reference evidence="14 15" key="1">
    <citation type="submission" date="2019-03" db="EMBL/GenBank/DDBJ databases">
        <title>This is whole genome sequence of Paenibacillus sp MS74 strain.</title>
        <authorList>
            <person name="Trinh H.N."/>
        </authorList>
    </citation>
    <scope>NUCLEOTIDE SEQUENCE [LARGE SCALE GENOMIC DNA]</scope>
    <source>
        <strain evidence="14 15">MS74</strain>
    </source>
</reference>
<dbReference type="RefSeq" id="WP_133236834.1">
    <property type="nucleotide sequence ID" value="NZ_SMRT01000035.1"/>
</dbReference>
<dbReference type="SUPFAM" id="SSF158472">
    <property type="entry name" value="HAMP domain-like"/>
    <property type="match status" value="1"/>
</dbReference>
<keyword evidence="9 12" id="KW-1133">Transmembrane helix</keyword>
<evidence type="ECO:0000256" key="11">
    <source>
        <dbReference type="ARBA" id="ARBA00023136"/>
    </source>
</evidence>
<feature type="transmembrane region" description="Helical" evidence="12">
    <location>
        <begin position="25"/>
        <end position="45"/>
    </location>
</feature>
<dbReference type="Pfam" id="PF00672">
    <property type="entry name" value="HAMP"/>
    <property type="match status" value="1"/>
</dbReference>
<organism evidence="14 15">
    <name type="scientific">Paenibacillus piri</name>
    <dbReference type="NCBI Taxonomy" id="2547395"/>
    <lineage>
        <taxon>Bacteria</taxon>
        <taxon>Bacillati</taxon>
        <taxon>Bacillota</taxon>
        <taxon>Bacilli</taxon>
        <taxon>Bacillales</taxon>
        <taxon>Paenibacillaceae</taxon>
        <taxon>Paenibacillus</taxon>
    </lineage>
</organism>
<sequence>MILLSRWKTVVHNARMRLNKIRTRLFLTYVVVTVLGICIIGTMSYRVSYKSLEDKAISNIQEKAAQVQFNLDYYFEQIKNVLIAPYFQTNFISGINNYDSMSTLDQLVYKQNLRDFFIKMYYVTPQRDFSGFFIFMSDGEMLFHTVEIDPEVIQKSFTQDNWVSKTVNTGGSVYFGGAEPDIYSSRPARNIFSASIIFRDISNQRNQYSVARTHYSLESIIHILNESAIGKGSKSVIVDKQGRIIYSTGEERAGEQFDPAILDLTSAGGYAWYKDKHGKFLVMSSKSGVPGWTTIFLTPETYIFDASNQIKRLTFGFAVIAILITAAVSFLFASSITKPIMQLYRSVTSIRLGNLRTRTAIGRDDEIGKIALNFNEMLDEIESLIQTKYVNQIKLKESELALLQSQINPHFLYNTLDSIRAIADHHHMENIALMTTSLGNMFRYSTTEGEFVSIEQELKHISDYVIIQKIRFGPKIQVEWDIEPETLSKPIYKISLQPIVENAILHGLEKKKGPGTLFIRTRIEDESIWFTIKDNGPGMAESKLKRIRMWIDHDGADFDDGDMDDKGKKLGIGLMNVHSRLRIIYGDRYSMSVQSEPGLGTTVSFRIPATP</sequence>
<dbReference type="PROSITE" id="PS50885">
    <property type="entry name" value="HAMP"/>
    <property type="match status" value="1"/>
</dbReference>
<keyword evidence="7 12" id="KW-0812">Transmembrane</keyword>
<dbReference type="SUPFAM" id="SSF55874">
    <property type="entry name" value="ATPase domain of HSP90 chaperone/DNA topoisomerase II/histidine kinase"/>
    <property type="match status" value="1"/>
</dbReference>
<comment type="catalytic activity">
    <reaction evidence="1">
        <text>ATP + protein L-histidine = ADP + protein N-phospho-L-histidine.</text>
        <dbReference type="EC" id="2.7.13.3"/>
    </reaction>
</comment>
<dbReference type="InterPro" id="IPR010559">
    <property type="entry name" value="Sig_transdc_His_kin_internal"/>
</dbReference>
<evidence type="ECO:0000256" key="5">
    <source>
        <dbReference type="ARBA" id="ARBA00022553"/>
    </source>
</evidence>
<evidence type="ECO:0000256" key="1">
    <source>
        <dbReference type="ARBA" id="ARBA00000085"/>
    </source>
</evidence>
<dbReference type="PANTHER" id="PTHR34220:SF7">
    <property type="entry name" value="SENSOR HISTIDINE KINASE YPDA"/>
    <property type="match status" value="1"/>
</dbReference>
<evidence type="ECO:0000256" key="3">
    <source>
        <dbReference type="ARBA" id="ARBA00012438"/>
    </source>
</evidence>
<dbReference type="InterPro" id="IPR003594">
    <property type="entry name" value="HATPase_dom"/>
</dbReference>
<comment type="caution">
    <text evidence="14">The sequence shown here is derived from an EMBL/GenBank/DDBJ whole genome shotgun (WGS) entry which is preliminary data.</text>
</comment>
<proteinExistence type="predicted"/>
<feature type="domain" description="HAMP" evidence="13">
    <location>
        <begin position="334"/>
        <end position="386"/>
    </location>
</feature>
<evidence type="ECO:0000256" key="12">
    <source>
        <dbReference type="SAM" id="Phobius"/>
    </source>
</evidence>
<dbReference type="InterPro" id="IPR004358">
    <property type="entry name" value="Sig_transdc_His_kin-like_C"/>
</dbReference>
<dbReference type="EC" id="2.7.13.3" evidence="3"/>
<dbReference type="InterPro" id="IPR050640">
    <property type="entry name" value="Bact_2-comp_sensor_kinase"/>
</dbReference>
<dbReference type="GO" id="GO:0000155">
    <property type="term" value="F:phosphorelay sensor kinase activity"/>
    <property type="evidence" value="ECO:0007669"/>
    <property type="project" value="InterPro"/>
</dbReference>
<evidence type="ECO:0000313" key="15">
    <source>
        <dbReference type="Proteomes" id="UP000295636"/>
    </source>
</evidence>
<dbReference type="Pfam" id="PF06580">
    <property type="entry name" value="His_kinase"/>
    <property type="match status" value="1"/>
</dbReference>
<dbReference type="Gene3D" id="3.30.450.20">
    <property type="entry name" value="PAS domain"/>
    <property type="match status" value="1"/>
</dbReference>
<dbReference type="SMART" id="SM00387">
    <property type="entry name" value="HATPase_c"/>
    <property type="match status" value="1"/>
</dbReference>
<keyword evidence="11 12" id="KW-0472">Membrane</keyword>
<keyword evidence="4" id="KW-1003">Cell membrane</keyword>
<evidence type="ECO:0000256" key="7">
    <source>
        <dbReference type="ARBA" id="ARBA00022692"/>
    </source>
</evidence>
<accession>A0A4R5K7A4</accession>
<dbReference type="Proteomes" id="UP000295636">
    <property type="component" value="Unassembled WGS sequence"/>
</dbReference>
<dbReference type="EMBL" id="SMRT01000035">
    <property type="protein sequence ID" value="TDF89810.1"/>
    <property type="molecule type" value="Genomic_DNA"/>
</dbReference>
<dbReference type="InterPro" id="IPR033479">
    <property type="entry name" value="dCache_1"/>
</dbReference>
<dbReference type="AlphaFoldDB" id="A0A4R5K7A4"/>